<dbReference type="Proteomes" id="UP000053144">
    <property type="component" value="Chromosome 9"/>
</dbReference>
<feature type="compositionally biased region" description="Polar residues" evidence="1">
    <location>
        <begin position="8"/>
        <end position="22"/>
    </location>
</feature>
<evidence type="ECO:0000313" key="3">
    <source>
        <dbReference type="Proteomes" id="UP000053144"/>
    </source>
</evidence>
<sequence>MDDREYLTKNSVGRSSSQQHGTLVQRLEGDARPALRVGRSSNERVQPSSNERVQRSSIGRSLRSSSQQQWTLVHQKSWTFVHEADARGCLQMRTFGHQFELNARPD</sequence>
<evidence type="ECO:0000256" key="1">
    <source>
        <dbReference type="SAM" id="MobiDB-lite"/>
    </source>
</evidence>
<feature type="compositionally biased region" description="Low complexity" evidence="1">
    <location>
        <begin position="55"/>
        <end position="66"/>
    </location>
</feature>
<feature type="region of interest" description="Disordered" evidence="1">
    <location>
        <begin position="1"/>
        <end position="66"/>
    </location>
</feature>
<evidence type="ECO:0000313" key="2">
    <source>
        <dbReference type="EMBL" id="KOM52286.1"/>
    </source>
</evidence>
<gene>
    <name evidence="2" type="ORF">LR48_Vigan09g094500</name>
</gene>
<protein>
    <submittedName>
        <fullName evidence="2">Uncharacterized protein</fullName>
    </submittedName>
</protein>
<organism evidence="2 3">
    <name type="scientific">Phaseolus angularis</name>
    <name type="common">Azuki bean</name>
    <name type="synonym">Vigna angularis</name>
    <dbReference type="NCBI Taxonomy" id="3914"/>
    <lineage>
        <taxon>Eukaryota</taxon>
        <taxon>Viridiplantae</taxon>
        <taxon>Streptophyta</taxon>
        <taxon>Embryophyta</taxon>
        <taxon>Tracheophyta</taxon>
        <taxon>Spermatophyta</taxon>
        <taxon>Magnoliopsida</taxon>
        <taxon>eudicotyledons</taxon>
        <taxon>Gunneridae</taxon>
        <taxon>Pentapetalae</taxon>
        <taxon>rosids</taxon>
        <taxon>fabids</taxon>
        <taxon>Fabales</taxon>
        <taxon>Fabaceae</taxon>
        <taxon>Papilionoideae</taxon>
        <taxon>50 kb inversion clade</taxon>
        <taxon>NPAAA clade</taxon>
        <taxon>indigoferoid/millettioid clade</taxon>
        <taxon>Phaseoleae</taxon>
        <taxon>Vigna</taxon>
    </lineage>
</organism>
<proteinExistence type="predicted"/>
<dbReference type="AlphaFoldDB" id="A0A0L9VB42"/>
<dbReference type="Gramene" id="KOM52286">
    <property type="protein sequence ID" value="KOM52286"/>
    <property type="gene ID" value="LR48_Vigan09g094500"/>
</dbReference>
<dbReference type="EMBL" id="CM003379">
    <property type="protein sequence ID" value="KOM52286.1"/>
    <property type="molecule type" value="Genomic_DNA"/>
</dbReference>
<reference evidence="3" key="1">
    <citation type="journal article" date="2015" name="Proc. Natl. Acad. Sci. U.S.A.">
        <title>Genome sequencing of adzuki bean (Vigna angularis) provides insight into high starch and low fat accumulation and domestication.</title>
        <authorList>
            <person name="Yang K."/>
            <person name="Tian Z."/>
            <person name="Chen C."/>
            <person name="Luo L."/>
            <person name="Zhao B."/>
            <person name="Wang Z."/>
            <person name="Yu L."/>
            <person name="Li Y."/>
            <person name="Sun Y."/>
            <person name="Li W."/>
            <person name="Chen Y."/>
            <person name="Li Y."/>
            <person name="Zhang Y."/>
            <person name="Ai D."/>
            <person name="Zhao J."/>
            <person name="Shang C."/>
            <person name="Ma Y."/>
            <person name="Wu B."/>
            <person name="Wang M."/>
            <person name="Gao L."/>
            <person name="Sun D."/>
            <person name="Zhang P."/>
            <person name="Guo F."/>
            <person name="Wang W."/>
            <person name="Li Y."/>
            <person name="Wang J."/>
            <person name="Varshney R.K."/>
            <person name="Wang J."/>
            <person name="Ling H.Q."/>
            <person name="Wan P."/>
        </authorList>
    </citation>
    <scope>NUCLEOTIDE SEQUENCE</scope>
    <source>
        <strain evidence="3">cv. Jingnong 6</strain>
    </source>
</reference>
<feature type="compositionally biased region" description="Polar residues" evidence="1">
    <location>
        <begin position="39"/>
        <end position="51"/>
    </location>
</feature>
<accession>A0A0L9VB42</accession>
<name>A0A0L9VB42_PHAAN</name>